<evidence type="ECO:0000313" key="2">
    <source>
        <dbReference type="WBParaSite" id="RSKR_0000994400.1"/>
    </source>
</evidence>
<organism evidence="1 2">
    <name type="scientific">Rhabditophanes sp. KR3021</name>
    <dbReference type="NCBI Taxonomy" id="114890"/>
    <lineage>
        <taxon>Eukaryota</taxon>
        <taxon>Metazoa</taxon>
        <taxon>Ecdysozoa</taxon>
        <taxon>Nematoda</taxon>
        <taxon>Chromadorea</taxon>
        <taxon>Rhabditida</taxon>
        <taxon>Tylenchina</taxon>
        <taxon>Panagrolaimomorpha</taxon>
        <taxon>Strongyloidoidea</taxon>
        <taxon>Alloionematidae</taxon>
        <taxon>Rhabditophanes</taxon>
    </lineage>
</organism>
<dbReference type="Proteomes" id="UP000095286">
    <property type="component" value="Unplaced"/>
</dbReference>
<sequence>MIKKIEIPSPVGYYDDYSTEETTISVIAANDIFRLKKHFRFRNCVGFLSEAEEFNSNRDAESIKNELDDLNVGKITCDIYIMINPDIVHLTSYLLKMQRNMYYM</sequence>
<dbReference type="WBParaSite" id="RSKR_0000994400.1">
    <property type="protein sequence ID" value="RSKR_0000994400.1"/>
    <property type="gene ID" value="RSKR_0000994400"/>
</dbReference>
<reference evidence="2" key="1">
    <citation type="submission" date="2016-11" db="UniProtKB">
        <authorList>
            <consortium name="WormBaseParasite"/>
        </authorList>
    </citation>
    <scope>IDENTIFICATION</scope>
    <source>
        <strain evidence="2">KR3021</strain>
    </source>
</reference>
<accession>A0AC35UCM6</accession>
<name>A0AC35UCM6_9BILA</name>
<protein>
    <submittedName>
        <fullName evidence="2">Phage protein</fullName>
    </submittedName>
</protein>
<evidence type="ECO:0000313" key="1">
    <source>
        <dbReference type="Proteomes" id="UP000095286"/>
    </source>
</evidence>
<proteinExistence type="predicted"/>